<dbReference type="eggNOG" id="KOG4585">
    <property type="taxonomic scope" value="Eukaryota"/>
</dbReference>
<dbReference type="OMA" id="YSHIGMI"/>
<dbReference type="OrthoDB" id="2668416at2759"/>
<dbReference type="PROSITE" id="PS51520">
    <property type="entry name" value="NSP2PRO"/>
    <property type="match status" value="1"/>
</dbReference>
<reference evidence="4" key="1">
    <citation type="submission" date="2017-05" db="UniProtKB">
        <authorList>
            <consortium name="EnsemblMetazoa"/>
        </authorList>
    </citation>
    <scope>IDENTIFICATION</scope>
</reference>
<comment type="cofactor">
    <cofactor evidence="1">
        <name>a divalent metal cation</name>
        <dbReference type="ChEBI" id="CHEBI:60240"/>
    </cofactor>
</comment>
<dbReference type="STRING" id="400682.A0A1X7T6J9"/>
<accession>A0A1X7T6J9</accession>
<evidence type="ECO:0000256" key="1">
    <source>
        <dbReference type="ARBA" id="ARBA00001968"/>
    </source>
</evidence>
<sequence length="249" mass="28095">MNEEFDDPALDTGLIRSDDNEWHPVSQKTGCCLAGAIVDSDYKFMLVDIGCNGRVSDGGVYCNTKISKAVKENHLNVPGPKPLPESDVSIPYTMVADDAFPLKPYNQKPYSHIGMIKERQIFNYCLSCACRRVKDTFGILSNRFRVFNTPIGLQPKKVETIILPCCYLHNFLRSFQACSVYISLGSFDTKDLYTHDVIPSEWRQETAQVLQSLTQQESNHHSNLAKIIQNQLTDNFNSKGAVCWQDSMI</sequence>
<dbReference type="InterPro" id="IPR027806">
    <property type="entry name" value="HARBI1_dom"/>
</dbReference>
<protein>
    <recommendedName>
        <fullName evidence="3">Peptidase C9 domain-containing protein</fullName>
    </recommendedName>
</protein>
<evidence type="ECO:0000256" key="2">
    <source>
        <dbReference type="ARBA" id="ARBA00022723"/>
    </source>
</evidence>
<dbReference type="InterPro" id="IPR002620">
    <property type="entry name" value="Alphavirus_nsp2pro"/>
</dbReference>
<dbReference type="InParanoid" id="A0A1X7T6J9"/>
<name>A0A1X7T6J9_AMPQE</name>
<feature type="domain" description="Peptidase C9" evidence="3">
    <location>
        <begin position="234"/>
        <end position="249"/>
    </location>
</feature>
<organism evidence="4">
    <name type="scientific">Amphimedon queenslandica</name>
    <name type="common">Sponge</name>
    <dbReference type="NCBI Taxonomy" id="400682"/>
    <lineage>
        <taxon>Eukaryota</taxon>
        <taxon>Metazoa</taxon>
        <taxon>Porifera</taxon>
        <taxon>Demospongiae</taxon>
        <taxon>Heteroscleromorpha</taxon>
        <taxon>Haplosclerida</taxon>
        <taxon>Niphatidae</taxon>
        <taxon>Amphimedon</taxon>
    </lineage>
</organism>
<dbReference type="GO" id="GO:0046872">
    <property type="term" value="F:metal ion binding"/>
    <property type="evidence" value="ECO:0007669"/>
    <property type="project" value="UniProtKB-KW"/>
</dbReference>
<dbReference type="AlphaFoldDB" id="A0A1X7T6J9"/>
<evidence type="ECO:0000313" key="4">
    <source>
        <dbReference type="EnsemblMetazoa" id="Aqu2.1.10117_001"/>
    </source>
</evidence>
<dbReference type="Pfam" id="PF13359">
    <property type="entry name" value="DDE_Tnp_4"/>
    <property type="match status" value="1"/>
</dbReference>
<dbReference type="EnsemblMetazoa" id="Aqu2.1.10117_001">
    <property type="protein sequence ID" value="Aqu2.1.10117_001"/>
    <property type="gene ID" value="Aqu2.1.10117"/>
</dbReference>
<evidence type="ECO:0000259" key="3">
    <source>
        <dbReference type="PROSITE" id="PS51520"/>
    </source>
</evidence>
<keyword evidence="2" id="KW-0479">Metal-binding</keyword>
<proteinExistence type="predicted"/>